<evidence type="ECO:0000256" key="1">
    <source>
        <dbReference type="SAM" id="MobiDB-lite"/>
    </source>
</evidence>
<feature type="region of interest" description="Disordered" evidence="1">
    <location>
        <begin position="1"/>
        <end position="21"/>
    </location>
</feature>
<name>A0A1Q9CGL3_SYMMI</name>
<proteinExistence type="predicted"/>
<sequence>MTPGGGTADEGPMPSVIRRASPHFRILDPAEQTADPPVLLVHALSESRARCWYVSIDKAESSLCLNTSNPPGLPNVSPWSGHAMRTMPQEGVLLFLKQAT</sequence>
<dbReference type="AlphaFoldDB" id="A0A1Q9CGL3"/>
<evidence type="ECO:0000313" key="3">
    <source>
        <dbReference type="Proteomes" id="UP000186817"/>
    </source>
</evidence>
<keyword evidence="3" id="KW-1185">Reference proteome</keyword>
<comment type="caution">
    <text evidence="2">The sequence shown here is derived from an EMBL/GenBank/DDBJ whole genome shotgun (WGS) entry which is preliminary data.</text>
</comment>
<accession>A0A1Q9CGL3</accession>
<protein>
    <submittedName>
        <fullName evidence="2">Uncharacterized protein</fullName>
    </submittedName>
</protein>
<dbReference type="EMBL" id="LSRX01001231">
    <property type="protein sequence ID" value="OLP82016.1"/>
    <property type="molecule type" value="Genomic_DNA"/>
</dbReference>
<organism evidence="2 3">
    <name type="scientific">Symbiodinium microadriaticum</name>
    <name type="common">Dinoflagellate</name>
    <name type="synonym">Zooxanthella microadriatica</name>
    <dbReference type="NCBI Taxonomy" id="2951"/>
    <lineage>
        <taxon>Eukaryota</taxon>
        <taxon>Sar</taxon>
        <taxon>Alveolata</taxon>
        <taxon>Dinophyceae</taxon>
        <taxon>Suessiales</taxon>
        <taxon>Symbiodiniaceae</taxon>
        <taxon>Symbiodinium</taxon>
    </lineage>
</organism>
<reference evidence="2 3" key="1">
    <citation type="submission" date="2016-02" db="EMBL/GenBank/DDBJ databases">
        <title>Genome analysis of coral dinoflagellate symbionts highlights evolutionary adaptations to a symbiotic lifestyle.</title>
        <authorList>
            <person name="Aranda M."/>
            <person name="Li Y."/>
            <person name="Liew Y.J."/>
            <person name="Baumgarten S."/>
            <person name="Simakov O."/>
            <person name="Wilson M."/>
            <person name="Piel J."/>
            <person name="Ashoor H."/>
            <person name="Bougouffa S."/>
            <person name="Bajic V.B."/>
            <person name="Ryu T."/>
            <person name="Ravasi T."/>
            <person name="Bayer T."/>
            <person name="Micklem G."/>
            <person name="Kim H."/>
            <person name="Bhak J."/>
            <person name="Lajeunesse T.C."/>
            <person name="Voolstra C.R."/>
        </authorList>
    </citation>
    <scope>NUCLEOTIDE SEQUENCE [LARGE SCALE GENOMIC DNA]</scope>
    <source>
        <strain evidence="2 3">CCMP2467</strain>
    </source>
</reference>
<dbReference type="Proteomes" id="UP000186817">
    <property type="component" value="Unassembled WGS sequence"/>
</dbReference>
<gene>
    <name evidence="2" type="ORF">AK812_SmicGene37373</name>
</gene>
<evidence type="ECO:0000313" key="2">
    <source>
        <dbReference type="EMBL" id="OLP82016.1"/>
    </source>
</evidence>